<accession>A0ABD3TGX2</accession>
<name>A0ABD3TGX2_SINWO</name>
<dbReference type="Proteomes" id="UP001634394">
    <property type="component" value="Unassembled WGS sequence"/>
</dbReference>
<dbReference type="EMBL" id="JBJQND010000018">
    <property type="protein sequence ID" value="KAL3836286.1"/>
    <property type="molecule type" value="Genomic_DNA"/>
</dbReference>
<dbReference type="Gene3D" id="3.90.320.10">
    <property type="match status" value="1"/>
</dbReference>
<dbReference type="AlphaFoldDB" id="A0ABD3TGX2"/>
<comment type="caution">
    <text evidence="1">The sequence shown here is derived from an EMBL/GenBank/DDBJ whole genome shotgun (WGS) entry which is preliminary data.</text>
</comment>
<organism evidence="1 2">
    <name type="scientific">Sinanodonta woodiana</name>
    <name type="common">Chinese pond mussel</name>
    <name type="synonym">Anodonta woodiana</name>
    <dbReference type="NCBI Taxonomy" id="1069815"/>
    <lineage>
        <taxon>Eukaryota</taxon>
        <taxon>Metazoa</taxon>
        <taxon>Spiralia</taxon>
        <taxon>Lophotrochozoa</taxon>
        <taxon>Mollusca</taxon>
        <taxon>Bivalvia</taxon>
        <taxon>Autobranchia</taxon>
        <taxon>Heteroconchia</taxon>
        <taxon>Palaeoheterodonta</taxon>
        <taxon>Unionida</taxon>
        <taxon>Unionoidea</taxon>
        <taxon>Unionidae</taxon>
        <taxon>Unioninae</taxon>
        <taxon>Sinanodonta</taxon>
    </lineage>
</organism>
<gene>
    <name evidence="1" type="ORF">ACJMK2_021723</name>
</gene>
<evidence type="ECO:0000313" key="1">
    <source>
        <dbReference type="EMBL" id="KAL3836286.1"/>
    </source>
</evidence>
<protein>
    <submittedName>
        <fullName evidence="1">Uncharacterized protein</fullName>
    </submittedName>
</protein>
<dbReference type="PANTHER" id="PTHR47526">
    <property type="entry name" value="ATP-DEPENDENT DNA HELICASE"/>
    <property type="match status" value="1"/>
</dbReference>
<evidence type="ECO:0000313" key="2">
    <source>
        <dbReference type="Proteomes" id="UP001634394"/>
    </source>
</evidence>
<keyword evidence="2" id="KW-1185">Reference proteome</keyword>
<proteinExistence type="predicted"/>
<dbReference type="InterPro" id="IPR011604">
    <property type="entry name" value="PDDEXK-like_dom_sf"/>
</dbReference>
<sequence>MGFIQFKCDSVRWGKTHDIAAKRIYQIKLKVIHTDFIVTESEVWVNEEFSYLFSSPDGLVTCKHTEESLGLIKGKYPFKFRNMTPSEAAKKPTSFCCEVIGAELKFKQVCYKKTCDIVIWTLRGYHVEIIFFAERFWILMLKKMNSFVIKAYIQELFSEHINHGFSLYNQ</sequence>
<reference evidence="1 2" key="1">
    <citation type="submission" date="2024-11" db="EMBL/GenBank/DDBJ databases">
        <title>Chromosome-level genome assembly of the freshwater bivalve Anodonta woodiana.</title>
        <authorList>
            <person name="Chen X."/>
        </authorList>
    </citation>
    <scope>NUCLEOTIDE SEQUENCE [LARGE SCALE GENOMIC DNA]</scope>
    <source>
        <strain evidence="1">MN2024</strain>
        <tissue evidence="1">Gills</tissue>
    </source>
</reference>